<dbReference type="Proteomes" id="UP000050795">
    <property type="component" value="Unassembled WGS sequence"/>
</dbReference>
<dbReference type="WBParaSite" id="TREG1_112880.1">
    <property type="protein sequence ID" value="TREG1_112880.1"/>
    <property type="gene ID" value="TREG1_112880"/>
</dbReference>
<proteinExistence type="predicted"/>
<reference evidence="2" key="2">
    <citation type="submission" date="2023-11" db="UniProtKB">
        <authorList>
            <consortium name="WormBaseParasite"/>
        </authorList>
    </citation>
    <scope>IDENTIFICATION</scope>
</reference>
<reference evidence="1" key="1">
    <citation type="submission" date="2022-06" db="EMBL/GenBank/DDBJ databases">
        <authorList>
            <person name="Berger JAMES D."/>
            <person name="Berger JAMES D."/>
        </authorList>
    </citation>
    <scope>NUCLEOTIDE SEQUENCE [LARGE SCALE GENOMIC DNA]</scope>
</reference>
<evidence type="ECO:0000313" key="1">
    <source>
        <dbReference type="Proteomes" id="UP000050795"/>
    </source>
</evidence>
<name>A0AA85IVM8_TRIRE</name>
<evidence type="ECO:0000313" key="2">
    <source>
        <dbReference type="WBParaSite" id="TREG1_112880.1"/>
    </source>
</evidence>
<keyword evidence="1" id="KW-1185">Reference proteome</keyword>
<sequence>MKYYEDEKRDYNPEDIFDNFDIELDYKLNLTTVFSTFVNSLGDVWKARKDLFVTAAMYYKTVDMPEYHDINDENGETIEEDAEDPFENEFIVSRENVEKKCLRMSGMKLNKNGANEFLTKSDQKNVRISEFKDAVVQLISEVEMVEKHRIDRLHIQSPTSIVNTAVNVMQQEDYHEFGDEYE</sequence>
<accession>A0AA85IVM8</accession>
<organism evidence="1 2">
    <name type="scientific">Trichobilharzia regenti</name>
    <name type="common">Nasal bird schistosome</name>
    <dbReference type="NCBI Taxonomy" id="157069"/>
    <lineage>
        <taxon>Eukaryota</taxon>
        <taxon>Metazoa</taxon>
        <taxon>Spiralia</taxon>
        <taxon>Lophotrochozoa</taxon>
        <taxon>Platyhelminthes</taxon>
        <taxon>Trematoda</taxon>
        <taxon>Digenea</taxon>
        <taxon>Strigeidida</taxon>
        <taxon>Schistosomatoidea</taxon>
        <taxon>Schistosomatidae</taxon>
        <taxon>Trichobilharzia</taxon>
    </lineage>
</organism>
<dbReference type="AlphaFoldDB" id="A0AA85IVM8"/>
<protein>
    <submittedName>
        <fullName evidence="2">Uncharacterized protein</fullName>
    </submittedName>
</protein>